<accession>A0A8C0QQ47</accession>
<dbReference type="AlphaFoldDB" id="A0A8C0QQ47"/>
<reference evidence="3" key="2">
    <citation type="submission" date="2025-09" db="UniProtKB">
        <authorList>
            <consortium name="Ensembl"/>
        </authorList>
    </citation>
    <scope>IDENTIFICATION</scope>
</reference>
<evidence type="ECO:0000313" key="4">
    <source>
        <dbReference type="Proteomes" id="UP000694404"/>
    </source>
</evidence>
<evidence type="ECO:0000256" key="2">
    <source>
        <dbReference type="ARBA" id="ARBA00022744"/>
    </source>
</evidence>
<keyword evidence="2" id="KW-0416">Keratin</keyword>
<dbReference type="GO" id="GO:0005882">
    <property type="term" value="C:intermediate filament"/>
    <property type="evidence" value="ECO:0007669"/>
    <property type="project" value="UniProtKB-KW"/>
</dbReference>
<protein>
    <recommendedName>
        <fullName evidence="5">Keratin</fullName>
    </recommendedName>
</protein>
<dbReference type="PANTHER" id="PTHR31203">
    <property type="entry name" value="BETA-KERATIN-RELATED PROTEIN-RELATED"/>
    <property type="match status" value="1"/>
</dbReference>
<dbReference type="GO" id="GO:0005200">
    <property type="term" value="F:structural constituent of cytoskeleton"/>
    <property type="evidence" value="ECO:0007669"/>
    <property type="project" value="InterPro"/>
</dbReference>
<reference evidence="3" key="1">
    <citation type="submission" date="2025-08" db="UniProtKB">
        <authorList>
            <consortium name="Ensembl"/>
        </authorList>
    </citation>
    <scope>IDENTIFICATION</scope>
</reference>
<dbReference type="Pfam" id="PF02422">
    <property type="entry name" value="Keratin"/>
    <property type="match status" value="1"/>
</dbReference>
<organism evidence="3 4">
    <name type="scientific">Chelonoidis abingdonii</name>
    <name type="common">Abingdon island giant tortoise</name>
    <name type="synonym">Testudo abingdonii</name>
    <dbReference type="NCBI Taxonomy" id="106734"/>
    <lineage>
        <taxon>Eukaryota</taxon>
        <taxon>Metazoa</taxon>
        <taxon>Chordata</taxon>
        <taxon>Craniata</taxon>
        <taxon>Vertebrata</taxon>
        <taxon>Euteleostomi</taxon>
        <taxon>Archelosauria</taxon>
        <taxon>Testudinata</taxon>
        <taxon>Testudines</taxon>
        <taxon>Cryptodira</taxon>
        <taxon>Durocryptodira</taxon>
        <taxon>Testudinoidea</taxon>
        <taxon>Testudinidae</taxon>
        <taxon>Chelonoidis</taxon>
    </lineage>
</organism>
<evidence type="ECO:0000256" key="1">
    <source>
        <dbReference type="ARBA" id="ARBA00008702"/>
    </source>
</evidence>
<dbReference type="InterPro" id="IPR003461">
    <property type="entry name" value="Keratin"/>
</dbReference>
<evidence type="ECO:0008006" key="5">
    <source>
        <dbReference type="Google" id="ProtNLM"/>
    </source>
</evidence>
<dbReference type="Proteomes" id="UP000694404">
    <property type="component" value="Unplaced"/>
</dbReference>
<sequence>MFQIYLHYRKISCFTNVCSDMPQSMLNSCNKPDIRQCSDSEVVIRPSPVVVTLPGPILSIFPQHCAVGAVGAPLVGPSFGGSYSWEGLWSGSCGPC</sequence>
<dbReference type="Ensembl" id="ENSCABT00000030381.1">
    <property type="protein sequence ID" value="ENSCABP00000027730.1"/>
    <property type="gene ID" value="ENSCABG00000020386.1"/>
</dbReference>
<evidence type="ECO:0000313" key="3">
    <source>
        <dbReference type="Ensembl" id="ENSCABP00000027730.1"/>
    </source>
</evidence>
<dbReference type="PANTHER" id="PTHR31203:SF1">
    <property type="entry name" value="BETA-KERATIN-RELATED PROTEIN-RELATED"/>
    <property type="match status" value="1"/>
</dbReference>
<dbReference type="GeneTree" id="ENSGT01030000234722"/>
<name>A0A8C0QQ47_CHEAB</name>
<proteinExistence type="inferred from homology"/>
<comment type="similarity">
    <text evidence="1">Belongs to the avian keratin family.</text>
</comment>
<keyword evidence="4" id="KW-1185">Reference proteome</keyword>